<name>A0A3B1AX92_9ZZZZ</name>
<dbReference type="EMBL" id="UOFT01000069">
    <property type="protein sequence ID" value="VAW98614.1"/>
    <property type="molecule type" value="Genomic_DNA"/>
</dbReference>
<organism evidence="1">
    <name type="scientific">hydrothermal vent metagenome</name>
    <dbReference type="NCBI Taxonomy" id="652676"/>
    <lineage>
        <taxon>unclassified sequences</taxon>
        <taxon>metagenomes</taxon>
        <taxon>ecological metagenomes</taxon>
    </lineage>
</organism>
<dbReference type="GO" id="GO:0009279">
    <property type="term" value="C:cell outer membrane"/>
    <property type="evidence" value="ECO:0007669"/>
    <property type="project" value="InterPro"/>
</dbReference>
<dbReference type="AlphaFoldDB" id="A0A3B1AX92"/>
<gene>
    <name evidence="1" type="ORF">MNBD_GAMMA23-854</name>
</gene>
<reference evidence="1" key="1">
    <citation type="submission" date="2018-06" db="EMBL/GenBank/DDBJ databases">
        <authorList>
            <person name="Zhirakovskaya E."/>
        </authorList>
    </citation>
    <scope>NUCLEOTIDE SEQUENCE</scope>
</reference>
<dbReference type="GO" id="GO:0006878">
    <property type="term" value="P:intracellular copper ion homeostasis"/>
    <property type="evidence" value="ECO:0007669"/>
    <property type="project" value="InterPro"/>
</dbReference>
<dbReference type="Pfam" id="PF05275">
    <property type="entry name" value="CopB"/>
    <property type="match status" value="1"/>
</dbReference>
<dbReference type="GO" id="GO:0005507">
    <property type="term" value="F:copper ion binding"/>
    <property type="evidence" value="ECO:0007669"/>
    <property type="project" value="InterPro"/>
</dbReference>
<accession>A0A3B1AX92</accession>
<evidence type="ECO:0000313" key="1">
    <source>
        <dbReference type="EMBL" id="VAW98614.1"/>
    </source>
</evidence>
<sequence length="234" mass="26400">MKNKLTMMLMGSLVATSVYAGGVEENPTLTKVMINQFESRSATGSDPLILEADMWIGKDLNKLWFKTDIERVNSKTSEFELQALYSRAIAPFWDLQVGVRKDFNPKPTRDWLVLGLNGLAPYFFEVDTAVFIGEQGRLGLRLDAEYEILFTQKLILTPDVSINIHSKDDPQTGTGSGLSDIQLGLRLRYEIVREFAPYIGINWNKKYGQTADYARADGEDISDAQFVVGIRAWF</sequence>
<protein>
    <submittedName>
        <fullName evidence="1">Copper resistance protein B</fullName>
    </submittedName>
</protein>
<dbReference type="InterPro" id="IPR007939">
    <property type="entry name" value="Cu-R_B_prcur"/>
</dbReference>
<proteinExistence type="predicted"/>